<organism evidence="1 2">
    <name type="scientific">Chitinophaga pollutisoli</name>
    <dbReference type="NCBI Taxonomy" id="3133966"/>
    <lineage>
        <taxon>Bacteria</taxon>
        <taxon>Pseudomonadati</taxon>
        <taxon>Bacteroidota</taxon>
        <taxon>Chitinophagia</taxon>
        <taxon>Chitinophagales</taxon>
        <taxon>Chitinophagaceae</taxon>
        <taxon>Chitinophaga</taxon>
    </lineage>
</organism>
<sequence length="315" mass="36072">MLTKWPVLDYDSWKDTLATVHRWTQVIGKIRLRKMPWLNHSWHVTLMVSPTGLSTGSIPFDRGLFQIDFDFVRHRLRIATSEGRQESLELRPMAVADFYHAVFEKLKQLEVDVAIFTMPSELENAVPFEEDYDHRSYDANKMEDCWRAMVNIHIVFTRFRAGFTGKVSPVHFFWGAFDLAVTRFSGRDAPLHTGTAPNLPARVMQEAYSKEVSSCGFWPGSAYFPQAAFYSYAYPGPEGFADYPVQPEGAYWSKELGEFLLPYEVVQQSSNPEKTLLAFLQSTYEAAANTANWDRASLECDLTDFENDYGCFRAG</sequence>
<gene>
    <name evidence="1" type="ORF">WJU16_05345</name>
</gene>
<accession>A0ABZ2YT20</accession>
<dbReference type="RefSeq" id="WP_341837291.1">
    <property type="nucleotide sequence ID" value="NZ_CP149822.1"/>
</dbReference>
<keyword evidence="2" id="KW-1185">Reference proteome</keyword>
<name>A0ABZ2YT20_9BACT</name>
<proteinExistence type="predicted"/>
<evidence type="ECO:0000313" key="1">
    <source>
        <dbReference type="EMBL" id="WZN42457.1"/>
    </source>
</evidence>
<reference evidence="2" key="1">
    <citation type="submission" date="2024-03" db="EMBL/GenBank/DDBJ databases">
        <title>Chitinophaga horti sp. nov., isolated from garden soil.</title>
        <authorList>
            <person name="Lee D.S."/>
            <person name="Han D.M."/>
            <person name="Baek J.H."/>
            <person name="Choi D.G."/>
            <person name="Jeon J.H."/>
            <person name="Jeon C.O."/>
        </authorList>
    </citation>
    <scope>NUCLEOTIDE SEQUENCE [LARGE SCALE GENOMIC DNA]</scope>
    <source>
        <strain evidence="2">GPA1</strain>
    </source>
</reference>
<dbReference type="Proteomes" id="UP001485459">
    <property type="component" value="Chromosome"/>
</dbReference>
<dbReference type="Pfam" id="PF19459">
    <property type="entry name" value="DUF5996"/>
    <property type="match status" value="1"/>
</dbReference>
<evidence type="ECO:0000313" key="2">
    <source>
        <dbReference type="Proteomes" id="UP001485459"/>
    </source>
</evidence>
<dbReference type="InterPro" id="IPR046038">
    <property type="entry name" value="DUF5996"/>
</dbReference>
<dbReference type="EMBL" id="CP149822">
    <property type="protein sequence ID" value="WZN42457.1"/>
    <property type="molecule type" value="Genomic_DNA"/>
</dbReference>
<protein>
    <submittedName>
        <fullName evidence="1">DUF5996 family protein</fullName>
    </submittedName>
</protein>